<dbReference type="AlphaFoldDB" id="A0A0D5YV66"/>
<name>A0A0D5YV66_9FLAO</name>
<feature type="domain" description="TonB C-terminal" evidence="3">
    <location>
        <begin position="1"/>
        <end position="74"/>
    </location>
</feature>
<dbReference type="HOGENOM" id="CLU_036517_0_1_10"/>
<keyword evidence="2 4" id="KW-0418">Kinase</keyword>
<accession>A0A0D5YV66</accession>
<dbReference type="KEGG" id="mlt:VC82_2651"/>
<evidence type="ECO:0000313" key="4">
    <source>
        <dbReference type="EMBL" id="AKA36212.1"/>
    </source>
</evidence>
<proteinExistence type="inferred from homology"/>
<protein>
    <submittedName>
        <fullName evidence="4">Fructosamine kinase</fullName>
    </submittedName>
</protein>
<evidence type="ECO:0000313" key="5">
    <source>
        <dbReference type="Proteomes" id="UP000032726"/>
    </source>
</evidence>
<dbReference type="GO" id="GO:0016301">
    <property type="term" value="F:kinase activity"/>
    <property type="evidence" value="ECO:0007669"/>
    <property type="project" value="UniProtKB-UniRule"/>
</dbReference>
<dbReference type="PANTHER" id="PTHR12149">
    <property type="entry name" value="FRUCTOSAMINE 3 KINASE-RELATED PROTEIN"/>
    <property type="match status" value="1"/>
</dbReference>
<dbReference type="PIRSF" id="PIRSF006221">
    <property type="entry name" value="Ketosamine-3-kinase"/>
    <property type="match status" value="1"/>
</dbReference>
<dbReference type="GO" id="GO:0055085">
    <property type="term" value="P:transmembrane transport"/>
    <property type="evidence" value="ECO:0007669"/>
    <property type="project" value="InterPro"/>
</dbReference>
<reference evidence="4 5" key="1">
    <citation type="submission" date="2015-03" db="EMBL/GenBank/DDBJ databases">
        <title>Complete genome sequence of Muricauda lutaonensis CC-HSB-11T, isolated from a coastal hot spring.</title>
        <authorList>
            <person name="Kim K.M."/>
        </authorList>
    </citation>
    <scope>NUCLEOTIDE SEQUENCE [LARGE SCALE GENOMIC DNA]</scope>
    <source>
        <strain evidence="4 5">CC-HSB-11</strain>
    </source>
</reference>
<evidence type="ECO:0000256" key="1">
    <source>
        <dbReference type="ARBA" id="ARBA00009460"/>
    </source>
</evidence>
<comment type="similarity">
    <text evidence="1 2">Belongs to the fructosamine kinase family.</text>
</comment>
<organism evidence="4 5">
    <name type="scientific">Flagellimonas lutaonensis</name>
    <dbReference type="NCBI Taxonomy" id="516051"/>
    <lineage>
        <taxon>Bacteria</taxon>
        <taxon>Pseudomonadati</taxon>
        <taxon>Bacteroidota</taxon>
        <taxon>Flavobacteriia</taxon>
        <taxon>Flavobacteriales</taxon>
        <taxon>Flavobacteriaceae</taxon>
        <taxon>Flagellimonas</taxon>
    </lineage>
</organism>
<dbReference type="InterPro" id="IPR037682">
    <property type="entry name" value="TonB_C"/>
</dbReference>
<dbReference type="PATRIC" id="fig|516051.4.peg.2718"/>
<keyword evidence="5" id="KW-1185">Reference proteome</keyword>
<dbReference type="Gene3D" id="3.90.1200.10">
    <property type="match status" value="1"/>
</dbReference>
<dbReference type="STRING" id="516051.VC82_2651"/>
<gene>
    <name evidence="4" type="ORF">VC82_2651</name>
</gene>
<dbReference type="InterPro" id="IPR011009">
    <property type="entry name" value="Kinase-like_dom_sf"/>
</dbReference>
<dbReference type="Proteomes" id="UP000032726">
    <property type="component" value="Chromosome"/>
</dbReference>
<dbReference type="PANTHER" id="PTHR12149:SF8">
    <property type="entry name" value="PROTEIN-RIBULOSAMINE 3-KINASE"/>
    <property type="match status" value="1"/>
</dbReference>
<keyword evidence="2" id="KW-0808">Transferase</keyword>
<dbReference type="Gene3D" id="3.30.200.20">
    <property type="entry name" value="Phosphorylase Kinase, domain 1"/>
    <property type="match status" value="1"/>
</dbReference>
<dbReference type="InterPro" id="IPR016477">
    <property type="entry name" value="Fructo-/Ketosamine-3-kinase"/>
</dbReference>
<sequence>MGEPVKTISAVSGGDISNAHMVTTANERYFVKSSNDSSASAMYEAETKGLQQLAATNTIKVPIIFKIGHLGDVSYLVMEHVESKRPSEQDFERLGYQLAQLHLAWTATRFGNDHDNFIGSLPQSNRQHIDWVTFYVEERLLPQLEMAMRQELLLKQQIPPATKMRDVCQHFFGEVRPSLLHGDLWGGNYLISTDGIPYLIDPAVYVGHSEVDLAMSRLFGGFGNAFYRAYHEIISPHENQKDCNDIYQLYYLLVHLNLFGSSYRSSVLRILGKYFR</sequence>
<dbReference type="Pfam" id="PF03881">
    <property type="entry name" value="Fructosamin_kin"/>
    <property type="match status" value="1"/>
</dbReference>
<dbReference type="EMBL" id="CP011071">
    <property type="protein sequence ID" value="AKA36212.1"/>
    <property type="molecule type" value="Genomic_DNA"/>
</dbReference>
<evidence type="ECO:0000259" key="3">
    <source>
        <dbReference type="PROSITE" id="PS52015"/>
    </source>
</evidence>
<dbReference type="PROSITE" id="PS52015">
    <property type="entry name" value="TONB_CTD"/>
    <property type="match status" value="1"/>
</dbReference>
<dbReference type="SUPFAM" id="SSF56112">
    <property type="entry name" value="Protein kinase-like (PK-like)"/>
    <property type="match status" value="1"/>
</dbReference>
<evidence type="ECO:0000256" key="2">
    <source>
        <dbReference type="PIRNR" id="PIRNR006221"/>
    </source>
</evidence>